<dbReference type="GO" id="GO:0005886">
    <property type="term" value="C:plasma membrane"/>
    <property type="evidence" value="ECO:0007669"/>
    <property type="project" value="UniProtKB-SubCell"/>
</dbReference>
<feature type="transmembrane region" description="Helical" evidence="7">
    <location>
        <begin position="98"/>
        <end position="116"/>
    </location>
</feature>
<feature type="transmembrane region" description="Helical" evidence="7">
    <location>
        <begin position="250"/>
        <end position="275"/>
    </location>
</feature>
<evidence type="ECO:0000256" key="3">
    <source>
        <dbReference type="ARBA" id="ARBA00022692"/>
    </source>
</evidence>
<name>A0A328BM73_9BACT</name>
<dbReference type="Proteomes" id="UP000248553">
    <property type="component" value="Unassembled WGS sequence"/>
</dbReference>
<evidence type="ECO:0000256" key="4">
    <source>
        <dbReference type="ARBA" id="ARBA00022989"/>
    </source>
</evidence>
<evidence type="ECO:0000256" key="1">
    <source>
        <dbReference type="ARBA" id="ARBA00004651"/>
    </source>
</evidence>
<evidence type="ECO:0000256" key="2">
    <source>
        <dbReference type="ARBA" id="ARBA00022475"/>
    </source>
</evidence>
<accession>A0A328BM73</accession>
<keyword evidence="3 7" id="KW-0812">Transmembrane</keyword>
<keyword evidence="9" id="KW-1185">Reference proteome</keyword>
<feature type="transmembrane region" description="Helical" evidence="7">
    <location>
        <begin position="183"/>
        <end position="208"/>
    </location>
</feature>
<feature type="region of interest" description="Disordered" evidence="6">
    <location>
        <begin position="304"/>
        <end position="325"/>
    </location>
</feature>
<keyword evidence="2" id="KW-1003">Cell membrane</keyword>
<dbReference type="RefSeq" id="WP_111477670.1">
    <property type="nucleotide sequence ID" value="NZ_QHKM01000002.1"/>
</dbReference>
<sequence>MASSFRLSSLSSLLSNTLGQFNENNSLRLAAALSYNAVLSLPPLLLIVITAAGYLFDQEAIQGQVFAQLNGLVSPDAAKTVQDSINSFNQQRQGGMSAALGIGTLIFTATTFFVTLQESLNSIWNLRVKTDGNTGVLKQFIRDRVLSFGLILSIALLLLISFVISALLTFFTGYLQRIMPDVAVVLIRLVDFVLSFSITTVLFALIYRFLPDAIIRWRDVWVGALVTAGLFVLGKYLLTFYISTSNPGSAFGAAGSIIVLLVWIYYSSLIIFFGAELTQQYADCYGAHVVPKAHAVRIEVREVPPGESQEEQKTGRPHAEGRWRG</sequence>
<dbReference type="OrthoDB" id="9797028at2"/>
<feature type="transmembrane region" description="Helical" evidence="7">
    <location>
        <begin position="220"/>
        <end position="238"/>
    </location>
</feature>
<evidence type="ECO:0000313" key="8">
    <source>
        <dbReference type="EMBL" id="RAK68057.1"/>
    </source>
</evidence>
<dbReference type="NCBIfam" id="TIGR00765">
    <property type="entry name" value="yihY_not_rbn"/>
    <property type="match status" value="1"/>
</dbReference>
<dbReference type="PIRSF" id="PIRSF035875">
    <property type="entry name" value="RNase_BN"/>
    <property type="match status" value="1"/>
</dbReference>
<dbReference type="PANTHER" id="PTHR30213:SF1">
    <property type="entry name" value="INNER MEMBRANE PROTEIN YHJD"/>
    <property type="match status" value="1"/>
</dbReference>
<evidence type="ECO:0000256" key="6">
    <source>
        <dbReference type="SAM" id="MobiDB-lite"/>
    </source>
</evidence>
<comment type="caution">
    <text evidence="8">The sequence shown here is derived from an EMBL/GenBank/DDBJ whole genome shotgun (WGS) entry which is preliminary data.</text>
</comment>
<dbReference type="Pfam" id="PF03631">
    <property type="entry name" value="Virul_fac_BrkB"/>
    <property type="match status" value="1"/>
</dbReference>
<feature type="transmembrane region" description="Helical" evidence="7">
    <location>
        <begin position="35"/>
        <end position="56"/>
    </location>
</feature>
<dbReference type="InterPro" id="IPR017039">
    <property type="entry name" value="Virul_fac_BrkB"/>
</dbReference>
<proteinExistence type="predicted"/>
<dbReference type="EMBL" id="QHKM01000002">
    <property type="protein sequence ID" value="RAK68057.1"/>
    <property type="molecule type" value="Genomic_DNA"/>
</dbReference>
<keyword evidence="4 7" id="KW-1133">Transmembrane helix</keyword>
<evidence type="ECO:0000256" key="7">
    <source>
        <dbReference type="SAM" id="Phobius"/>
    </source>
</evidence>
<protein>
    <submittedName>
        <fullName evidence="8">YihY/virulence factor BrkB family protein</fullName>
    </submittedName>
</protein>
<dbReference type="AlphaFoldDB" id="A0A328BM73"/>
<evidence type="ECO:0000256" key="5">
    <source>
        <dbReference type="ARBA" id="ARBA00023136"/>
    </source>
</evidence>
<evidence type="ECO:0000313" key="9">
    <source>
        <dbReference type="Proteomes" id="UP000248553"/>
    </source>
</evidence>
<comment type="subcellular location">
    <subcellularLocation>
        <location evidence="1">Cell membrane</location>
        <topology evidence="1">Multi-pass membrane protein</topology>
    </subcellularLocation>
</comment>
<dbReference type="PANTHER" id="PTHR30213">
    <property type="entry name" value="INNER MEMBRANE PROTEIN YHJD"/>
    <property type="match status" value="1"/>
</dbReference>
<organism evidence="8 9">
    <name type="scientific">Hymenobacter edaphi</name>
    <dbReference type="NCBI Taxonomy" id="2211146"/>
    <lineage>
        <taxon>Bacteria</taxon>
        <taxon>Pseudomonadati</taxon>
        <taxon>Bacteroidota</taxon>
        <taxon>Cytophagia</taxon>
        <taxon>Cytophagales</taxon>
        <taxon>Hymenobacteraceae</taxon>
        <taxon>Hymenobacter</taxon>
    </lineage>
</organism>
<feature type="transmembrane region" description="Helical" evidence="7">
    <location>
        <begin position="145"/>
        <end position="171"/>
    </location>
</feature>
<keyword evidence="5 7" id="KW-0472">Membrane</keyword>
<reference evidence="9" key="1">
    <citation type="submission" date="2018-05" db="EMBL/GenBank/DDBJ databases">
        <authorList>
            <person name="Nie L."/>
        </authorList>
    </citation>
    <scope>NUCLEOTIDE SEQUENCE [LARGE SCALE GENOMIC DNA]</scope>
    <source>
        <strain evidence="9">NL</strain>
    </source>
</reference>
<gene>
    <name evidence="8" type="ORF">DLM85_08425</name>
</gene>